<dbReference type="GO" id="GO:0016020">
    <property type="term" value="C:membrane"/>
    <property type="evidence" value="ECO:0007669"/>
    <property type="project" value="UniProtKB-SubCell"/>
</dbReference>
<comment type="similarity">
    <text evidence="2 6">Belongs to the GDT1 family.</text>
</comment>
<dbReference type="InterPro" id="IPR001727">
    <property type="entry name" value="GDT1-like"/>
</dbReference>
<organism evidence="7 8">
    <name type="scientific">Stakelama sediminis</name>
    <dbReference type="NCBI Taxonomy" id="463200"/>
    <lineage>
        <taxon>Bacteria</taxon>
        <taxon>Pseudomonadati</taxon>
        <taxon>Pseudomonadota</taxon>
        <taxon>Alphaproteobacteria</taxon>
        <taxon>Sphingomonadales</taxon>
        <taxon>Sphingomonadaceae</taxon>
        <taxon>Stakelama</taxon>
    </lineage>
</organism>
<dbReference type="RefSeq" id="WP_184001544.1">
    <property type="nucleotide sequence ID" value="NZ_BAABIF010000004.1"/>
</dbReference>
<keyword evidence="4 6" id="KW-1133">Transmembrane helix</keyword>
<dbReference type="Proteomes" id="UP000554342">
    <property type="component" value="Unassembled WGS sequence"/>
</dbReference>
<evidence type="ECO:0000256" key="4">
    <source>
        <dbReference type="ARBA" id="ARBA00022989"/>
    </source>
</evidence>
<evidence type="ECO:0000313" key="7">
    <source>
        <dbReference type="EMBL" id="MBB5717827.1"/>
    </source>
</evidence>
<comment type="subcellular location">
    <subcellularLocation>
        <location evidence="1 6">Membrane</location>
        <topology evidence="1 6">Multi-pass membrane protein</topology>
    </subcellularLocation>
</comment>
<keyword evidence="3 6" id="KW-0812">Transmembrane</keyword>
<keyword evidence="8" id="KW-1185">Reference proteome</keyword>
<evidence type="ECO:0000256" key="6">
    <source>
        <dbReference type="RuleBase" id="RU365102"/>
    </source>
</evidence>
<comment type="caution">
    <text evidence="7">The sequence shown here is derived from an EMBL/GenBank/DDBJ whole genome shotgun (WGS) entry which is preliminary data.</text>
</comment>
<keyword evidence="5 6" id="KW-0472">Membrane</keyword>
<dbReference type="EMBL" id="JACIJI010000001">
    <property type="protein sequence ID" value="MBB5717827.1"/>
    <property type="molecule type" value="Genomic_DNA"/>
</dbReference>
<feature type="transmembrane region" description="Helical" evidence="6">
    <location>
        <begin position="70"/>
        <end position="88"/>
    </location>
</feature>
<evidence type="ECO:0000256" key="5">
    <source>
        <dbReference type="ARBA" id="ARBA00023136"/>
    </source>
</evidence>
<evidence type="ECO:0000256" key="3">
    <source>
        <dbReference type="ARBA" id="ARBA00022692"/>
    </source>
</evidence>
<feature type="transmembrane region" description="Helical" evidence="6">
    <location>
        <begin position="35"/>
        <end position="58"/>
    </location>
</feature>
<proteinExistence type="inferred from homology"/>
<feature type="transmembrane region" description="Helical" evidence="6">
    <location>
        <begin position="94"/>
        <end position="113"/>
    </location>
</feature>
<accession>A0A840YW98</accession>
<dbReference type="AlphaFoldDB" id="A0A840YW98"/>
<dbReference type="GO" id="GO:0046873">
    <property type="term" value="F:metal ion transmembrane transporter activity"/>
    <property type="evidence" value="ECO:0007669"/>
    <property type="project" value="InterPro"/>
</dbReference>
<gene>
    <name evidence="7" type="ORF">FHR23_000734</name>
</gene>
<evidence type="ECO:0000313" key="8">
    <source>
        <dbReference type="Proteomes" id="UP000554342"/>
    </source>
</evidence>
<feature type="transmembrane region" description="Helical" evidence="6">
    <location>
        <begin position="164"/>
        <end position="185"/>
    </location>
</feature>
<name>A0A840YW98_9SPHN</name>
<sequence length="188" mass="19893">MDALVPAVIAALLVQAGDRPPWLAAILADRYRAPVTIFIAQFLAVTLATALAVAAAMAVRPILNPNARTLMLALALLFAGSGAIWRLPKPDRLSGWRIGAFPTAFLGLFILAFGDSTQFLAMGFAIAGAYPVLAGVGTVIGAMVPCTAAIMLGEEQWRRLPMRWWRIGTGIVLLFAGAIAALQALRLI</sequence>
<evidence type="ECO:0000256" key="2">
    <source>
        <dbReference type="ARBA" id="ARBA00009190"/>
    </source>
</evidence>
<feature type="transmembrane region" description="Helical" evidence="6">
    <location>
        <begin position="120"/>
        <end position="144"/>
    </location>
</feature>
<protein>
    <recommendedName>
        <fullName evidence="6">GDT1 family protein</fullName>
    </recommendedName>
</protein>
<reference evidence="7 8" key="1">
    <citation type="submission" date="2020-08" db="EMBL/GenBank/DDBJ databases">
        <title>Genomic Encyclopedia of Type Strains, Phase IV (KMG-IV): sequencing the most valuable type-strain genomes for metagenomic binning, comparative biology and taxonomic classification.</title>
        <authorList>
            <person name="Goeker M."/>
        </authorList>
    </citation>
    <scope>NUCLEOTIDE SEQUENCE [LARGE SCALE GENOMIC DNA]</scope>
    <source>
        <strain evidence="7 8">DSM 27203</strain>
    </source>
</reference>
<dbReference type="Pfam" id="PF01169">
    <property type="entry name" value="GDT1"/>
    <property type="match status" value="1"/>
</dbReference>
<evidence type="ECO:0000256" key="1">
    <source>
        <dbReference type="ARBA" id="ARBA00004141"/>
    </source>
</evidence>